<organism evidence="1 2">
    <name type="scientific">Cyclocybe aegerita</name>
    <name type="common">Black poplar mushroom</name>
    <name type="synonym">Agrocybe aegerita</name>
    <dbReference type="NCBI Taxonomy" id="1973307"/>
    <lineage>
        <taxon>Eukaryota</taxon>
        <taxon>Fungi</taxon>
        <taxon>Dikarya</taxon>
        <taxon>Basidiomycota</taxon>
        <taxon>Agaricomycotina</taxon>
        <taxon>Agaricomycetes</taxon>
        <taxon>Agaricomycetidae</taxon>
        <taxon>Agaricales</taxon>
        <taxon>Agaricineae</taxon>
        <taxon>Bolbitiaceae</taxon>
        <taxon>Cyclocybe</taxon>
    </lineage>
</organism>
<accession>A0A8S0WWT4</accession>
<protein>
    <recommendedName>
        <fullName evidence="3">Aminoglycoside phosphotransferase domain-containing protein</fullName>
    </recommendedName>
</protein>
<dbReference type="GO" id="GO:0005739">
    <property type="term" value="C:mitochondrion"/>
    <property type="evidence" value="ECO:0007669"/>
    <property type="project" value="TreeGrafter"/>
</dbReference>
<dbReference type="InterPro" id="IPR051035">
    <property type="entry name" value="Mito_inheritance_9"/>
</dbReference>
<dbReference type="PANTHER" id="PTHR36091:SF2">
    <property type="entry name" value="AMINOGLYCOSIDE PHOSPHOTRANSFERASE DOMAIN-CONTAINING PROTEIN"/>
    <property type="match status" value="1"/>
</dbReference>
<dbReference type="SUPFAM" id="SSF56112">
    <property type="entry name" value="Protein kinase-like (PK-like)"/>
    <property type="match status" value="1"/>
</dbReference>
<evidence type="ECO:0008006" key="3">
    <source>
        <dbReference type="Google" id="ProtNLM"/>
    </source>
</evidence>
<name>A0A8S0WWT4_CYCAE</name>
<dbReference type="OrthoDB" id="2831558at2759"/>
<reference evidence="1 2" key="1">
    <citation type="submission" date="2020-01" db="EMBL/GenBank/DDBJ databases">
        <authorList>
            <person name="Gupta K D."/>
        </authorList>
    </citation>
    <scope>NUCLEOTIDE SEQUENCE [LARGE SCALE GENOMIC DNA]</scope>
</reference>
<dbReference type="PANTHER" id="PTHR36091">
    <property type="entry name" value="ALTERED INHERITANCE OF MITOCHONDRIA PROTEIN 9, MITOCHONDRIAL"/>
    <property type="match status" value="1"/>
</dbReference>
<dbReference type="Gene3D" id="3.30.200.20">
    <property type="entry name" value="Phosphorylase Kinase, domain 1"/>
    <property type="match status" value="1"/>
</dbReference>
<proteinExistence type="predicted"/>
<evidence type="ECO:0000313" key="1">
    <source>
        <dbReference type="EMBL" id="CAA7260738.1"/>
    </source>
</evidence>
<dbReference type="AlphaFoldDB" id="A0A8S0WWT4"/>
<dbReference type="EMBL" id="CACVBS010000030">
    <property type="protein sequence ID" value="CAA7260738.1"/>
    <property type="molecule type" value="Genomic_DNA"/>
</dbReference>
<sequence length="381" mass="42948">MKALDCLLTLLESDSNLSHNHYAGSCSHQRVSALRFRSHFSLPKRRLFSTSAPWGMNLPPETELYEQTDGRWLFNEAQQQEIRRVNFNVSELIRVACAAAGAGSCLSIQKIAEGSFNKIFRLRFDNSKSLVARLPSSHMFGSGVSWAVASEVATMTIAREKLNVHTPRVVAWSKESDTSKDPVGWPYFLMEDVDGVSLDKEWFMPEMRGAPVAELLTQVGNDMHRMTVAPFSQLGSLYFPADLPSAPPLAAPMVLEDQVRVGPIADPLWWRSYHDEPHLDRGPWDTLEDYINAAVRLEQRAVERHREDPPLCPTQSHQLKTLSKSNVFSTRSQHWHPIFSKLSNVPLLSQHDLCRMSSYILTSALKISWCPSLPPKTVKLG</sequence>
<dbReference type="InterPro" id="IPR011009">
    <property type="entry name" value="Kinase-like_dom_sf"/>
</dbReference>
<dbReference type="Proteomes" id="UP000467700">
    <property type="component" value="Unassembled WGS sequence"/>
</dbReference>
<keyword evidence="2" id="KW-1185">Reference proteome</keyword>
<gene>
    <name evidence="1" type="ORF">AAE3_LOCUS2848</name>
</gene>
<evidence type="ECO:0000313" key="2">
    <source>
        <dbReference type="Proteomes" id="UP000467700"/>
    </source>
</evidence>
<comment type="caution">
    <text evidence="1">The sequence shown here is derived from an EMBL/GenBank/DDBJ whole genome shotgun (WGS) entry which is preliminary data.</text>
</comment>